<dbReference type="EMBL" id="CP071793">
    <property type="protein sequence ID" value="QTD47841.1"/>
    <property type="molecule type" value="Genomic_DNA"/>
</dbReference>
<organism evidence="3 4">
    <name type="scientific">Sulfidibacter corallicola</name>
    <dbReference type="NCBI Taxonomy" id="2818388"/>
    <lineage>
        <taxon>Bacteria</taxon>
        <taxon>Pseudomonadati</taxon>
        <taxon>Acidobacteriota</taxon>
        <taxon>Holophagae</taxon>
        <taxon>Acanthopleuribacterales</taxon>
        <taxon>Acanthopleuribacteraceae</taxon>
        <taxon>Sulfidibacter</taxon>
    </lineage>
</organism>
<sequence length="151" mass="17011">MFLTDFYHPLLAAFLGGCFGSFINVILYRFPLGKSIVYPGSACPKCNHTLAWYDNVPVLGWLWLLGKCRYCRNPISIRYPLNEALYALICGLAVWFHPLHAWPKGLGLAILGLHGLPMTILLVQHRRAPWYLIVGSLAGSILYLLGHFELL</sequence>
<dbReference type="Pfam" id="PF06750">
    <property type="entry name" value="A24_N_bact"/>
    <property type="match status" value="1"/>
</dbReference>
<keyword evidence="4" id="KW-1185">Reference proteome</keyword>
<dbReference type="PANTHER" id="PTHR30487">
    <property type="entry name" value="TYPE 4 PREPILIN-LIKE PROTEINS LEADER PEPTIDE-PROCESSING ENZYME"/>
    <property type="match status" value="1"/>
</dbReference>
<dbReference type="GO" id="GO:0004190">
    <property type="term" value="F:aspartic-type endopeptidase activity"/>
    <property type="evidence" value="ECO:0007669"/>
    <property type="project" value="TreeGrafter"/>
</dbReference>
<dbReference type="RefSeq" id="WP_237377508.1">
    <property type="nucleotide sequence ID" value="NZ_CP071793.1"/>
</dbReference>
<feature type="transmembrane region" description="Helical" evidence="1">
    <location>
        <begin position="130"/>
        <end position="148"/>
    </location>
</feature>
<feature type="transmembrane region" description="Helical" evidence="1">
    <location>
        <begin position="79"/>
        <end position="99"/>
    </location>
</feature>
<evidence type="ECO:0000313" key="4">
    <source>
        <dbReference type="Proteomes" id="UP000663929"/>
    </source>
</evidence>
<dbReference type="KEGG" id="scor:J3U87_19825"/>
<keyword evidence="1" id="KW-0812">Transmembrane</keyword>
<dbReference type="GO" id="GO:0005886">
    <property type="term" value="C:plasma membrane"/>
    <property type="evidence" value="ECO:0007669"/>
    <property type="project" value="TreeGrafter"/>
</dbReference>
<name>A0A8A4TGD1_SULCO</name>
<dbReference type="Proteomes" id="UP000663929">
    <property type="component" value="Chromosome"/>
</dbReference>
<reference evidence="3" key="1">
    <citation type="submission" date="2021-03" db="EMBL/GenBank/DDBJ databases">
        <title>Acanthopleuribacteraceae sp. M133.</title>
        <authorList>
            <person name="Wang G."/>
        </authorList>
    </citation>
    <scope>NUCLEOTIDE SEQUENCE</scope>
    <source>
        <strain evidence="3">M133</strain>
    </source>
</reference>
<feature type="transmembrane region" description="Helical" evidence="1">
    <location>
        <begin position="105"/>
        <end position="123"/>
    </location>
</feature>
<feature type="domain" description="Prepilin peptidase A24 N-terminal" evidence="2">
    <location>
        <begin position="15"/>
        <end position="95"/>
    </location>
</feature>
<dbReference type="AlphaFoldDB" id="A0A8A4TGD1"/>
<dbReference type="InterPro" id="IPR050882">
    <property type="entry name" value="Prepilin_peptidase/N-MTase"/>
</dbReference>
<dbReference type="GO" id="GO:0006465">
    <property type="term" value="P:signal peptide processing"/>
    <property type="evidence" value="ECO:0007669"/>
    <property type="project" value="TreeGrafter"/>
</dbReference>
<accession>A0A8A4TGD1</accession>
<proteinExistence type="predicted"/>
<keyword evidence="1" id="KW-1133">Transmembrane helix</keyword>
<dbReference type="InterPro" id="IPR010627">
    <property type="entry name" value="Prepilin_pept_A24_N"/>
</dbReference>
<keyword evidence="1" id="KW-0472">Membrane</keyword>
<evidence type="ECO:0000259" key="2">
    <source>
        <dbReference type="Pfam" id="PF06750"/>
    </source>
</evidence>
<evidence type="ECO:0000256" key="1">
    <source>
        <dbReference type="SAM" id="Phobius"/>
    </source>
</evidence>
<protein>
    <submittedName>
        <fullName evidence="3">Prepilin peptidase</fullName>
    </submittedName>
</protein>
<feature type="transmembrane region" description="Helical" evidence="1">
    <location>
        <begin position="6"/>
        <end position="28"/>
    </location>
</feature>
<evidence type="ECO:0000313" key="3">
    <source>
        <dbReference type="EMBL" id="QTD47841.1"/>
    </source>
</evidence>
<gene>
    <name evidence="3" type="ORF">J3U87_19825</name>
</gene>
<dbReference type="PANTHER" id="PTHR30487:SF0">
    <property type="entry name" value="PREPILIN LEADER PEPTIDASE_N-METHYLTRANSFERASE-RELATED"/>
    <property type="match status" value="1"/>
</dbReference>